<dbReference type="EMBL" id="BOOI01000042">
    <property type="protein sequence ID" value="GIH86096.1"/>
    <property type="molecule type" value="Genomic_DNA"/>
</dbReference>
<dbReference type="RefSeq" id="WP_189242839.1">
    <property type="nucleotide sequence ID" value="NZ_BMQP01000023.1"/>
</dbReference>
<proteinExistence type="predicted"/>
<sequence length="380" mass="41306">MLPSVIVGVALLSLLAPLREGRAPAGDPPPEAWRPPPLPVTVSYAWRDVCVYRGPQSRFPQRPLACPAWRLAVWTRGTARVGTPMGESGRLQQIVIPDAPGALRDDQGELPFNAHFGLPFAVSPDGRRIAYFSAVESRFVAHDLPGGRRVRLAPRTEVPAYDQEFFDLDVSADGRFFSTAFLKGRPRIRLTDFTTGRTRVLKDVCEVLSLGRDARRIIGVPCSGSPYDRYGVRFTVAVFDGQGVRIGGLPRRFWKRTGEILPDGGRIAESYHGKPSGPGGLPPGACSPRSLVVESPVPGRVRRVVRLPCFTGALRWGAVVGDRMLLEHSRSGKREMYQVDLSTGVTRQVIDPVPLGIPLHIVVGTPPTGPVVPPEVSPAS</sequence>
<gene>
    <name evidence="1" type="ORF">Pro02_45040</name>
</gene>
<protein>
    <submittedName>
        <fullName evidence="1">Uncharacterized protein</fullName>
    </submittedName>
</protein>
<comment type="caution">
    <text evidence="1">The sequence shown here is derived from an EMBL/GenBank/DDBJ whole genome shotgun (WGS) entry which is preliminary data.</text>
</comment>
<organism evidence="1 2">
    <name type="scientific">Planobispora rosea</name>
    <dbReference type="NCBI Taxonomy" id="35762"/>
    <lineage>
        <taxon>Bacteria</taxon>
        <taxon>Bacillati</taxon>
        <taxon>Actinomycetota</taxon>
        <taxon>Actinomycetes</taxon>
        <taxon>Streptosporangiales</taxon>
        <taxon>Streptosporangiaceae</taxon>
        <taxon>Planobispora</taxon>
    </lineage>
</organism>
<name>A0A8J3S029_PLARO</name>
<accession>A0A8J3S029</accession>
<evidence type="ECO:0000313" key="2">
    <source>
        <dbReference type="Proteomes" id="UP000655044"/>
    </source>
</evidence>
<keyword evidence="2" id="KW-1185">Reference proteome</keyword>
<dbReference type="SUPFAM" id="SSF82171">
    <property type="entry name" value="DPP6 N-terminal domain-like"/>
    <property type="match status" value="1"/>
</dbReference>
<dbReference type="Gene3D" id="2.120.10.30">
    <property type="entry name" value="TolB, C-terminal domain"/>
    <property type="match status" value="1"/>
</dbReference>
<reference evidence="1" key="1">
    <citation type="submission" date="2021-01" db="EMBL/GenBank/DDBJ databases">
        <title>Whole genome shotgun sequence of Planobispora rosea NBRC 15558.</title>
        <authorList>
            <person name="Komaki H."/>
            <person name="Tamura T."/>
        </authorList>
    </citation>
    <scope>NUCLEOTIDE SEQUENCE</scope>
    <source>
        <strain evidence="1">NBRC 15558</strain>
    </source>
</reference>
<dbReference type="InterPro" id="IPR011042">
    <property type="entry name" value="6-blade_b-propeller_TolB-like"/>
</dbReference>
<dbReference type="Proteomes" id="UP000655044">
    <property type="component" value="Unassembled WGS sequence"/>
</dbReference>
<dbReference type="AlphaFoldDB" id="A0A8J3S029"/>
<evidence type="ECO:0000313" key="1">
    <source>
        <dbReference type="EMBL" id="GIH86096.1"/>
    </source>
</evidence>